<reference evidence="1 2" key="1">
    <citation type="submission" date="2014-04" db="EMBL/GenBank/DDBJ databases">
        <authorList>
            <consortium name="DOE Joint Genome Institute"/>
            <person name="Kuo A."/>
            <person name="Kohler A."/>
            <person name="Nagy L.G."/>
            <person name="Floudas D."/>
            <person name="Copeland A."/>
            <person name="Barry K.W."/>
            <person name="Cichocki N."/>
            <person name="Veneault-Fourrey C."/>
            <person name="LaButti K."/>
            <person name="Lindquist E.A."/>
            <person name="Lipzen A."/>
            <person name="Lundell T."/>
            <person name="Morin E."/>
            <person name="Murat C."/>
            <person name="Sun H."/>
            <person name="Tunlid A."/>
            <person name="Henrissat B."/>
            <person name="Grigoriev I.V."/>
            <person name="Hibbett D.S."/>
            <person name="Martin F."/>
            <person name="Nordberg H.P."/>
            <person name="Cantor M.N."/>
            <person name="Hua S.X."/>
        </authorList>
    </citation>
    <scope>NUCLEOTIDE SEQUENCE [LARGE SCALE GENOMIC DNA]</scope>
    <source>
        <strain evidence="1 2">Foug A</strain>
    </source>
</reference>
<name>A0A0C3DDP3_9AGAM</name>
<accession>A0A0C3DDP3</accession>
<dbReference type="HOGENOM" id="CLU_2759282_0_0_1"/>
<dbReference type="EMBL" id="KN822153">
    <property type="protein sequence ID" value="KIM54514.1"/>
    <property type="molecule type" value="Genomic_DNA"/>
</dbReference>
<dbReference type="Proteomes" id="UP000053989">
    <property type="component" value="Unassembled WGS sequence"/>
</dbReference>
<keyword evidence="2" id="KW-1185">Reference proteome</keyword>
<sequence length="70" mass="7478">MRGIARPALYHFPPNSKLGGDALNRVTMFANLASPLVSDDQDWQGQRVWADAANCLTESAFVTCAASGPV</sequence>
<reference evidence="2" key="2">
    <citation type="submission" date="2015-01" db="EMBL/GenBank/DDBJ databases">
        <title>Evolutionary Origins and Diversification of the Mycorrhizal Mutualists.</title>
        <authorList>
            <consortium name="DOE Joint Genome Institute"/>
            <consortium name="Mycorrhizal Genomics Consortium"/>
            <person name="Kohler A."/>
            <person name="Kuo A."/>
            <person name="Nagy L.G."/>
            <person name="Floudas D."/>
            <person name="Copeland A."/>
            <person name="Barry K.W."/>
            <person name="Cichocki N."/>
            <person name="Veneault-Fourrey C."/>
            <person name="LaButti K."/>
            <person name="Lindquist E.A."/>
            <person name="Lipzen A."/>
            <person name="Lundell T."/>
            <person name="Morin E."/>
            <person name="Murat C."/>
            <person name="Riley R."/>
            <person name="Ohm R."/>
            <person name="Sun H."/>
            <person name="Tunlid A."/>
            <person name="Henrissat B."/>
            <person name="Grigoriev I.V."/>
            <person name="Hibbett D.S."/>
            <person name="Martin F."/>
        </authorList>
    </citation>
    <scope>NUCLEOTIDE SEQUENCE [LARGE SCALE GENOMIC DNA]</scope>
    <source>
        <strain evidence="2">Foug A</strain>
    </source>
</reference>
<gene>
    <name evidence="1" type="ORF">SCLCIDRAFT_1221897</name>
</gene>
<organism evidence="1 2">
    <name type="scientific">Scleroderma citrinum Foug A</name>
    <dbReference type="NCBI Taxonomy" id="1036808"/>
    <lineage>
        <taxon>Eukaryota</taxon>
        <taxon>Fungi</taxon>
        <taxon>Dikarya</taxon>
        <taxon>Basidiomycota</taxon>
        <taxon>Agaricomycotina</taxon>
        <taxon>Agaricomycetes</taxon>
        <taxon>Agaricomycetidae</taxon>
        <taxon>Boletales</taxon>
        <taxon>Sclerodermatineae</taxon>
        <taxon>Sclerodermataceae</taxon>
        <taxon>Scleroderma</taxon>
    </lineage>
</organism>
<dbReference type="InParanoid" id="A0A0C3DDP3"/>
<proteinExistence type="predicted"/>
<dbReference type="AlphaFoldDB" id="A0A0C3DDP3"/>
<protein>
    <submittedName>
        <fullName evidence="1">Uncharacterized protein</fullName>
    </submittedName>
</protein>
<evidence type="ECO:0000313" key="2">
    <source>
        <dbReference type="Proteomes" id="UP000053989"/>
    </source>
</evidence>
<evidence type="ECO:0000313" key="1">
    <source>
        <dbReference type="EMBL" id="KIM54514.1"/>
    </source>
</evidence>